<protein>
    <submittedName>
        <fullName evidence="1">Uncharacterized protein</fullName>
    </submittedName>
</protein>
<organism evidence="1 2">
    <name type="scientific">Streptococcus periodonticum</name>
    <dbReference type="NCBI Taxonomy" id="2490633"/>
    <lineage>
        <taxon>Bacteria</taxon>
        <taxon>Bacillati</taxon>
        <taxon>Bacillota</taxon>
        <taxon>Bacilli</taxon>
        <taxon>Lactobacillales</taxon>
        <taxon>Streptococcaceae</taxon>
        <taxon>Streptococcus</taxon>
    </lineage>
</organism>
<dbReference type="RefSeq" id="WP_126467488.1">
    <property type="nucleotide sequence ID" value="NZ_CP034543.1"/>
</dbReference>
<gene>
    <name evidence="1" type="ORF">EHW89_06805</name>
</gene>
<accession>A0A3Q9F460</accession>
<name>A0A3Q9F460_9STRE</name>
<proteinExistence type="predicted"/>
<evidence type="ECO:0000313" key="2">
    <source>
        <dbReference type="Proteomes" id="UP000272924"/>
    </source>
</evidence>
<evidence type="ECO:0000313" key="1">
    <source>
        <dbReference type="EMBL" id="AZQ42186.1"/>
    </source>
</evidence>
<dbReference type="EMBL" id="CP034543">
    <property type="protein sequence ID" value="AZQ42186.1"/>
    <property type="molecule type" value="Genomic_DNA"/>
</dbReference>
<reference evidence="2" key="1">
    <citation type="submission" date="2018-12" db="EMBL/GenBank/DDBJ databases">
        <title>Genome sequencing of Streptococcus sp. KCOM 2412 (= ChDC F135).</title>
        <authorList>
            <person name="Kook J.-K."/>
            <person name="Park S.-N."/>
            <person name="Lim Y.K."/>
        </authorList>
    </citation>
    <scope>NUCLEOTIDE SEQUENCE [LARGE SCALE GENOMIC DNA]</scope>
    <source>
        <strain evidence="2">KCOM 2412</strain>
    </source>
</reference>
<dbReference type="Proteomes" id="UP000272924">
    <property type="component" value="Chromosome"/>
</dbReference>
<dbReference type="KEGG" id="spei:EHW89_06805"/>
<sequence>MIRYSSSYCKGNGIAKVAFVFICPGQEEKKEGKPVAGQTGKNLEILLSFLNKSLPNVFPSTNRYDYRISNLSDEIWPKRKNGRTIPLISSIRKKENIDRIIQEIGDCEIIIFFSKNKTYNKVIKKIKRKLKPKHAIQSRHLGFQSINRGIRCDKSGNELVRGDKGNTSKRLEVIAEKIKKELKK</sequence>
<dbReference type="AlphaFoldDB" id="A0A3Q9F460"/>
<keyword evidence="2" id="KW-1185">Reference proteome</keyword>